<dbReference type="RefSeq" id="WP_253667469.1">
    <property type="nucleotide sequence ID" value="NZ_JAMTCP010000001.1"/>
</dbReference>
<comment type="caution">
    <text evidence="1">The sequence shown here is derived from an EMBL/GenBank/DDBJ whole genome shotgun (WGS) entry which is preliminary data.</text>
</comment>
<evidence type="ECO:0000313" key="1">
    <source>
        <dbReference type="EMBL" id="MCP2256471.1"/>
    </source>
</evidence>
<gene>
    <name evidence="1" type="ORF">LX15_000154</name>
</gene>
<dbReference type="EMBL" id="JAMTCP010000001">
    <property type="protein sequence ID" value="MCP2256471.1"/>
    <property type="molecule type" value="Genomic_DNA"/>
</dbReference>
<keyword evidence="2" id="KW-1185">Reference proteome</keyword>
<name>A0ABT1HLS8_STRSD</name>
<accession>A0ABT1HLS8</accession>
<reference evidence="1 2" key="1">
    <citation type="submission" date="2022-06" db="EMBL/GenBank/DDBJ databases">
        <title>Genomic Encyclopedia of Archaeal and Bacterial Type Strains, Phase II (KMG-II): from individual species to whole genera.</title>
        <authorList>
            <person name="Goeker M."/>
        </authorList>
    </citation>
    <scope>NUCLEOTIDE SEQUENCE [LARGE SCALE GENOMIC DNA]</scope>
    <source>
        <strain evidence="1 2">DSM 40477</strain>
    </source>
</reference>
<proteinExistence type="predicted"/>
<sequence length="62" mass="6195">MTTGPTDADGLVDTVDPVVDATGAKPIETAERYTDAVAASATTRTLGNNTVRALPGPAPEPG</sequence>
<dbReference type="Proteomes" id="UP001205311">
    <property type="component" value="Unassembled WGS sequence"/>
</dbReference>
<evidence type="ECO:0000313" key="2">
    <source>
        <dbReference type="Proteomes" id="UP001205311"/>
    </source>
</evidence>
<organism evidence="1 2">
    <name type="scientific">Streptoalloteichus tenebrarius (strain ATCC 17920 / DSM 40477 / JCM 4838 / CBS 697.72 / NBRC 16177 / NCIMB 11028 / NRRL B-12390 / A12253. 1 / ISP 5477)</name>
    <name type="common">Streptomyces tenebrarius</name>
    <dbReference type="NCBI Taxonomy" id="1933"/>
    <lineage>
        <taxon>Bacteria</taxon>
        <taxon>Bacillati</taxon>
        <taxon>Actinomycetota</taxon>
        <taxon>Actinomycetes</taxon>
        <taxon>Pseudonocardiales</taxon>
        <taxon>Pseudonocardiaceae</taxon>
        <taxon>Streptoalloteichus</taxon>
    </lineage>
</organism>
<protein>
    <submittedName>
        <fullName evidence="1">Uncharacterized protein</fullName>
    </submittedName>
</protein>